<organism evidence="8 9">
    <name type="scientific">Limulus polyphemus</name>
    <name type="common">Atlantic horseshoe crab</name>
    <dbReference type="NCBI Taxonomy" id="6850"/>
    <lineage>
        <taxon>Eukaryota</taxon>
        <taxon>Metazoa</taxon>
        <taxon>Ecdysozoa</taxon>
        <taxon>Arthropoda</taxon>
        <taxon>Chelicerata</taxon>
        <taxon>Merostomata</taxon>
        <taxon>Xiphosura</taxon>
        <taxon>Limulidae</taxon>
        <taxon>Limulus</taxon>
    </lineage>
</organism>
<evidence type="ECO:0000256" key="3">
    <source>
        <dbReference type="ARBA" id="ARBA00013244"/>
    </source>
</evidence>
<evidence type="ECO:0000256" key="5">
    <source>
        <dbReference type="ARBA" id="ARBA00022824"/>
    </source>
</evidence>
<evidence type="ECO:0000256" key="2">
    <source>
        <dbReference type="ARBA" id="ARBA00005189"/>
    </source>
</evidence>
<feature type="transmembrane region" description="Helical" evidence="7">
    <location>
        <begin position="6"/>
        <end position="26"/>
    </location>
</feature>
<dbReference type="PANTHER" id="PTHR10408:SF7">
    <property type="entry name" value="DIACYLGLYCEROL O-ACYLTRANSFERASE 1"/>
    <property type="match status" value="1"/>
</dbReference>
<name>A0ABM1TKV7_LIMPO</name>
<feature type="transmembrane region" description="Helical" evidence="7">
    <location>
        <begin position="38"/>
        <end position="58"/>
    </location>
</feature>
<evidence type="ECO:0000256" key="6">
    <source>
        <dbReference type="ARBA" id="ARBA00023315"/>
    </source>
</evidence>
<dbReference type="Proteomes" id="UP000694941">
    <property type="component" value="Unplaced"/>
</dbReference>
<accession>A0ABM1TKV7</accession>
<evidence type="ECO:0000313" key="9">
    <source>
        <dbReference type="RefSeq" id="XP_022256513.1"/>
    </source>
</evidence>
<evidence type="ECO:0000256" key="7">
    <source>
        <dbReference type="SAM" id="Phobius"/>
    </source>
</evidence>
<keyword evidence="8" id="KW-1185">Reference proteome</keyword>
<feature type="transmembrane region" description="Helical" evidence="7">
    <location>
        <begin position="70"/>
        <end position="88"/>
    </location>
</feature>
<gene>
    <name evidence="9" type="primary">LOC106472196</name>
</gene>
<evidence type="ECO:0000256" key="1">
    <source>
        <dbReference type="ARBA" id="ARBA00004477"/>
    </source>
</evidence>
<keyword evidence="6" id="KW-0012">Acyltransferase</keyword>
<protein>
    <recommendedName>
        <fullName evidence="3">diacylglycerol O-acyltransferase</fullName>
        <ecNumber evidence="3">2.3.1.20</ecNumber>
    </recommendedName>
</protein>
<keyword evidence="7" id="KW-0812">Transmembrane</keyword>
<keyword evidence="4" id="KW-0808">Transferase</keyword>
<dbReference type="InterPro" id="IPR014371">
    <property type="entry name" value="Oat_ACAT_DAG_ARE"/>
</dbReference>
<dbReference type="EC" id="2.3.1.20" evidence="3"/>
<proteinExistence type="predicted"/>
<evidence type="ECO:0000313" key="8">
    <source>
        <dbReference type="Proteomes" id="UP000694941"/>
    </source>
</evidence>
<dbReference type="RefSeq" id="XP_022256513.1">
    <property type="nucleotide sequence ID" value="XM_022400805.1"/>
</dbReference>
<comment type="subcellular location">
    <subcellularLocation>
        <location evidence="1">Endoplasmic reticulum membrane</location>
        <topology evidence="1">Multi-pass membrane protein</topology>
    </subcellularLocation>
</comment>
<keyword evidence="7" id="KW-0472">Membrane</keyword>
<comment type="pathway">
    <text evidence="2">Lipid metabolism.</text>
</comment>
<evidence type="ECO:0000256" key="4">
    <source>
        <dbReference type="ARBA" id="ARBA00022679"/>
    </source>
</evidence>
<keyword evidence="5" id="KW-0256">Endoplasmic reticulum</keyword>
<keyword evidence="7" id="KW-1133">Transmembrane helix</keyword>
<dbReference type="GeneID" id="106472196"/>
<reference evidence="9" key="1">
    <citation type="submission" date="2025-08" db="UniProtKB">
        <authorList>
            <consortium name="RefSeq"/>
        </authorList>
    </citation>
    <scope>IDENTIFICATION</scope>
    <source>
        <tissue evidence="9">Muscle</tissue>
    </source>
</reference>
<dbReference type="PANTHER" id="PTHR10408">
    <property type="entry name" value="STEROL O-ACYLTRANSFERASE"/>
    <property type="match status" value="1"/>
</dbReference>
<sequence>MGKPYIWPSVFIVLSLHVFILIAFVLEKLMENVLEESRGRVFVASNLALVVLIPPLVIHSTECNPIGSSLALGFTSIVFLKLVSYHMVNYWCRQKKLQALNSRNRRRGSLVSLKKHEKNSHDEKVAPQLVNYPDNLHLAGVCV</sequence>